<dbReference type="Gene3D" id="3.40.50.450">
    <property type="match status" value="1"/>
</dbReference>
<evidence type="ECO:0000313" key="1">
    <source>
        <dbReference type="EMBL" id="KUG20706.1"/>
    </source>
</evidence>
<reference evidence="1" key="1">
    <citation type="journal article" date="2015" name="Proc. Natl. Acad. Sci. U.S.A.">
        <title>Networks of energetic and metabolic interactions define dynamics in microbial communities.</title>
        <authorList>
            <person name="Embree M."/>
            <person name="Liu J.K."/>
            <person name="Al-Bassam M.M."/>
            <person name="Zengler K."/>
        </authorList>
    </citation>
    <scope>NUCLEOTIDE SEQUENCE</scope>
</reference>
<dbReference type="GO" id="GO:0016740">
    <property type="term" value="F:transferase activity"/>
    <property type="evidence" value="ECO:0007669"/>
    <property type="project" value="UniProtKB-KW"/>
</dbReference>
<dbReference type="EMBL" id="LNQE01001152">
    <property type="protein sequence ID" value="KUG20706.1"/>
    <property type="molecule type" value="Genomic_DNA"/>
</dbReference>
<name>A0A0W8FJB5_9ZZZZ</name>
<comment type="caution">
    <text evidence="1">The sequence shown here is derived from an EMBL/GenBank/DDBJ whole genome shotgun (WGS) entry which is preliminary data.</text>
</comment>
<dbReference type="AlphaFoldDB" id="A0A0W8FJB5"/>
<dbReference type="InterPro" id="IPR007710">
    <property type="entry name" value="Nucleoside_deoxyribTrfase"/>
</dbReference>
<protein>
    <submittedName>
        <fullName evidence="1">Nucleoside 2-deoxyribosyltransferase</fullName>
    </submittedName>
</protein>
<dbReference type="SUPFAM" id="SSF52309">
    <property type="entry name" value="N-(deoxy)ribosyltransferase-like"/>
    <property type="match status" value="1"/>
</dbReference>
<dbReference type="PANTHER" id="PTHR15364:SF0">
    <property type="entry name" value="2'-DEOXYNUCLEOSIDE 5'-PHOSPHATE N-HYDROLASE 1"/>
    <property type="match status" value="1"/>
</dbReference>
<dbReference type="Pfam" id="PF05014">
    <property type="entry name" value="Nuc_deoxyrib_tr"/>
    <property type="match status" value="1"/>
</dbReference>
<dbReference type="GO" id="GO:0070694">
    <property type="term" value="F:5-hydroxymethyl-dUMP N-hydrolase activity"/>
    <property type="evidence" value="ECO:0007669"/>
    <property type="project" value="TreeGrafter"/>
</dbReference>
<gene>
    <name evidence="1" type="ORF">ASZ90_009550</name>
</gene>
<accession>A0A0W8FJB5</accession>
<keyword evidence="1" id="KW-0808">Transferase</keyword>
<dbReference type="GO" id="GO:0009159">
    <property type="term" value="P:deoxyribonucleoside monophosphate catabolic process"/>
    <property type="evidence" value="ECO:0007669"/>
    <property type="project" value="TreeGrafter"/>
</dbReference>
<organism evidence="1">
    <name type="scientific">hydrocarbon metagenome</name>
    <dbReference type="NCBI Taxonomy" id="938273"/>
    <lineage>
        <taxon>unclassified sequences</taxon>
        <taxon>metagenomes</taxon>
        <taxon>ecological metagenomes</taxon>
    </lineage>
</organism>
<dbReference type="PANTHER" id="PTHR15364">
    <property type="entry name" value="2'-DEOXYNUCLEOSIDE 5'-PHOSPHATE N-HYDROLASE 1"/>
    <property type="match status" value="1"/>
</dbReference>
<proteinExistence type="predicted"/>
<dbReference type="InterPro" id="IPR051239">
    <property type="entry name" value="2'-dNMP_N-hydrolase"/>
</dbReference>
<sequence length="278" mass="31183">MYVLVAPCILDPDLRARGITSEEDREDFDRVVLRCRRFGIDMVPLPCPETLYLGRDRPPASFLERLDTPEFTALLDRLEEEVRGIISERGDPLCIIGVDSSPACGVNATYYDTAKRPGRGAFLARFPDIRAVDAGQFARYRVYLAAPLFSEAEQQYNLVIHDLLTRHLFDVYLPQEVGDNSGCRDKAEHDRIFKKHVEALNAADIVVAICDGPDADSGTAWEMGYAYALGKRVVVLRTDFRMAGHRECVNLMLEESSTVVRSRDDLPSVLHSPLLLPP</sequence>